<evidence type="ECO:0000313" key="2">
    <source>
        <dbReference type="EMBL" id="GAA1953810.1"/>
    </source>
</evidence>
<name>A0ABP5BZK3_9PSEU</name>
<accession>A0ABP5BZK3</accession>
<dbReference type="EMBL" id="BAAANN010000008">
    <property type="protein sequence ID" value="GAA1953810.1"/>
    <property type="molecule type" value="Genomic_DNA"/>
</dbReference>
<comment type="caution">
    <text evidence="2">The sequence shown here is derived from an EMBL/GenBank/DDBJ whole genome shotgun (WGS) entry which is preliminary data.</text>
</comment>
<feature type="domain" description="N-acetyltransferase" evidence="1">
    <location>
        <begin position="81"/>
        <end position="218"/>
    </location>
</feature>
<dbReference type="InterPro" id="IPR000182">
    <property type="entry name" value="GNAT_dom"/>
</dbReference>
<evidence type="ECO:0000259" key="1">
    <source>
        <dbReference type="PROSITE" id="PS51186"/>
    </source>
</evidence>
<organism evidence="2 3">
    <name type="scientific">Amycolatopsis minnesotensis</name>
    <dbReference type="NCBI Taxonomy" id="337894"/>
    <lineage>
        <taxon>Bacteria</taxon>
        <taxon>Bacillati</taxon>
        <taxon>Actinomycetota</taxon>
        <taxon>Actinomycetes</taxon>
        <taxon>Pseudonocardiales</taxon>
        <taxon>Pseudonocardiaceae</taxon>
        <taxon>Amycolatopsis</taxon>
    </lineage>
</organism>
<dbReference type="CDD" id="cd04301">
    <property type="entry name" value="NAT_SF"/>
    <property type="match status" value="1"/>
</dbReference>
<dbReference type="Gene3D" id="3.40.630.30">
    <property type="match status" value="1"/>
</dbReference>
<dbReference type="InterPro" id="IPR016181">
    <property type="entry name" value="Acyl_CoA_acyltransferase"/>
</dbReference>
<keyword evidence="3" id="KW-1185">Reference proteome</keyword>
<reference evidence="3" key="1">
    <citation type="journal article" date="2019" name="Int. J. Syst. Evol. Microbiol.">
        <title>The Global Catalogue of Microorganisms (GCM) 10K type strain sequencing project: providing services to taxonomists for standard genome sequencing and annotation.</title>
        <authorList>
            <consortium name="The Broad Institute Genomics Platform"/>
            <consortium name="The Broad Institute Genome Sequencing Center for Infectious Disease"/>
            <person name="Wu L."/>
            <person name="Ma J."/>
        </authorList>
    </citation>
    <scope>NUCLEOTIDE SEQUENCE [LARGE SCALE GENOMIC DNA]</scope>
    <source>
        <strain evidence="3">JCM 14545</strain>
    </source>
</reference>
<dbReference type="Proteomes" id="UP001501116">
    <property type="component" value="Unassembled WGS sequence"/>
</dbReference>
<proteinExistence type="predicted"/>
<sequence>MPLPDLVRRWQPGWGRCRTLPAATEVPGGLRVVLGLPGRHAEIFALDDQAVPALAERVAEAAEPTWLTVPTTRPGEVHIALENADLEPFPDAERLMTIELDDHPAHPVPNAYWAKTSEFRGVHRIDLTGHDGTVAASGLAAIVGTDAVMHDIRTDPAHRRRGLASAVMSALAVTATQLGATTALLVATTEGEHLYTRLGWEPVATMLTATAPMSALVRT</sequence>
<dbReference type="Pfam" id="PF00583">
    <property type="entry name" value="Acetyltransf_1"/>
    <property type="match status" value="1"/>
</dbReference>
<dbReference type="SUPFAM" id="SSF55729">
    <property type="entry name" value="Acyl-CoA N-acyltransferases (Nat)"/>
    <property type="match status" value="1"/>
</dbReference>
<dbReference type="RefSeq" id="WP_344416772.1">
    <property type="nucleotide sequence ID" value="NZ_BAAANN010000008.1"/>
</dbReference>
<evidence type="ECO:0000313" key="3">
    <source>
        <dbReference type="Proteomes" id="UP001501116"/>
    </source>
</evidence>
<gene>
    <name evidence="2" type="ORF">GCM10009754_23890</name>
</gene>
<protein>
    <recommendedName>
        <fullName evidence="1">N-acetyltransferase domain-containing protein</fullName>
    </recommendedName>
</protein>
<dbReference type="PROSITE" id="PS51186">
    <property type="entry name" value="GNAT"/>
    <property type="match status" value="1"/>
</dbReference>